<dbReference type="Gene3D" id="2.60.200.30">
    <property type="entry name" value="Probable inorganic polyphosphate/atp-NAD kinase, domain 2"/>
    <property type="match status" value="1"/>
</dbReference>
<dbReference type="InterPro" id="IPR017438">
    <property type="entry name" value="ATP-NAD_kinase_N"/>
</dbReference>
<proteinExistence type="inferred from homology"/>
<name>A0A7S3UXX6_9STRA</name>
<evidence type="ECO:0008006" key="7">
    <source>
        <dbReference type="Google" id="ProtNLM"/>
    </source>
</evidence>
<organism evidence="6">
    <name type="scientific">Aplanochytrium stocchinoi</name>
    <dbReference type="NCBI Taxonomy" id="215587"/>
    <lineage>
        <taxon>Eukaryota</taxon>
        <taxon>Sar</taxon>
        <taxon>Stramenopiles</taxon>
        <taxon>Bigyra</taxon>
        <taxon>Labyrinthulomycetes</taxon>
        <taxon>Thraustochytrida</taxon>
        <taxon>Thraustochytriidae</taxon>
        <taxon>Aplanochytrium</taxon>
    </lineage>
</organism>
<dbReference type="Gene3D" id="3.40.50.10330">
    <property type="entry name" value="Probable inorganic polyphosphate/atp-NAD kinase, domain 1"/>
    <property type="match status" value="1"/>
</dbReference>
<dbReference type="GO" id="GO:0019674">
    <property type="term" value="P:NAD+ metabolic process"/>
    <property type="evidence" value="ECO:0007669"/>
    <property type="project" value="InterPro"/>
</dbReference>
<dbReference type="EMBL" id="HBIN01013579">
    <property type="protein sequence ID" value="CAE0440109.1"/>
    <property type="molecule type" value="Transcribed_RNA"/>
</dbReference>
<reference evidence="6" key="1">
    <citation type="submission" date="2021-01" db="EMBL/GenBank/DDBJ databases">
        <authorList>
            <person name="Corre E."/>
            <person name="Pelletier E."/>
            <person name="Niang G."/>
            <person name="Scheremetjew M."/>
            <person name="Finn R."/>
            <person name="Kale V."/>
            <person name="Holt S."/>
            <person name="Cochrane G."/>
            <person name="Meng A."/>
            <person name="Brown T."/>
            <person name="Cohen L."/>
        </authorList>
    </citation>
    <scope>NUCLEOTIDE SEQUENCE</scope>
    <source>
        <strain evidence="6">GSBS06</strain>
    </source>
</reference>
<keyword evidence="4" id="KW-0521">NADP</keyword>
<gene>
    <name evidence="6" type="ORF">ASTO00021_LOCUS10259</name>
</gene>
<sequence length="371" mass="41938">MTRLFKDGLLPKAVLVVSKGTRWEYLRTKLSRSIRLHQNSYSQEEIEKELEKNLINQSLPYERIKKSHDTHHTSLKKIVRGIKGSWKDCTVRVIRAHNLELADLERVDAVFTAGGDGTVLQTALWIHKNNIPVITINTDPVLSSGFLCSFQLKESTCFTSEILDLLQTGNFDWLMRARINLTMDDDYKDNHHHHLKIPRLALNEMFFAEDDPSRPTVHETSTGETGSLVQRSSGVIVSTGTGSTAWMSSASMVSKPDIARILTAAGLDLSFEELDNVTTRVNSDCVYSPSSKKLQYFVREPVMNGWYGRHDEPLSVSPRRGFTDLIRIKSLGWGETKLIVDGLRTFTVPYGSTVTARIAPEENWLRTVVFD</sequence>
<dbReference type="PANTHER" id="PTHR13158">
    <property type="match status" value="1"/>
</dbReference>
<evidence type="ECO:0000313" key="6">
    <source>
        <dbReference type="EMBL" id="CAE0440109.1"/>
    </source>
</evidence>
<dbReference type="InterPro" id="IPR016064">
    <property type="entry name" value="NAD/diacylglycerol_kinase_sf"/>
</dbReference>
<accession>A0A7S3UXX6</accession>
<keyword evidence="2" id="KW-0808">Transferase</keyword>
<evidence type="ECO:0000256" key="2">
    <source>
        <dbReference type="ARBA" id="ARBA00022679"/>
    </source>
</evidence>
<dbReference type="GO" id="GO:0005739">
    <property type="term" value="C:mitochondrion"/>
    <property type="evidence" value="ECO:0007669"/>
    <property type="project" value="TreeGrafter"/>
</dbReference>
<comment type="similarity">
    <text evidence="1">Belongs to the NAD kinase family.</text>
</comment>
<dbReference type="AlphaFoldDB" id="A0A7S3UXX6"/>
<dbReference type="Pfam" id="PF01513">
    <property type="entry name" value="NAD_kinase"/>
    <property type="match status" value="1"/>
</dbReference>
<dbReference type="InterPro" id="IPR002504">
    <property type="entry name" value="NADK"/>
</dbReference>
<protein>
    <recommendedName>
        <fullName evidence="7">NAD(+) kinase</fullName>
    </recommendedName>
</protein>
<keyword evidence="3" id="KW-0418">Kinase</keyword>
<dbReference type="InterPro" id="IPR017437">
    <property type="entry name" value="ATP-NAD_kinase_PpnK-typ_C"/>
</dbReference>
<evidence type="ECO:0000256" key="1">
    <source>
        <dbReference type="ARBA" id="ARBA00010995"/>
    </source>
</evidence>
<keyword evidence="5" id="KW-0520">NAD</keyword>
<evidence type="ECO:0000256" key="5">
    <source>
        <dbReference type="ARBA" id="ARBA00023027"/>
    </source>
</evidence>
<dbReference type="GO" id="GO:0003951">
    <property type="term" value="F:NAD+ kinase activity"/>
    <property type="evidence" value="ECO:0007669"/>
    <property type="project" value="InterPro"/>
</dbReference>
<dbReference type="GO" id="GO:0006741">
    <property type="term" value="P:NADP+ biosynthetic process"/>
    <property type="evidence" value="ECO:0007669"/>
    <property type="project" value="InterPro"/>
</dbReference>
<evidence type="ECO:0000256" key="3">
    <source>
        <dbReference type="ARBA" id="ARBA00022777"/>
    </source>
</evidence>
<dbReference type="PANTHER" id="PTHR13158:SF5">
    <property type="entry name" value="NAD KINASE 2, MITOCHONDRIAL"/>
    <property type="match status" value="1"/>
</dbReference>
<dbReference type="SUPFAM" id="SSF111331">
    <property type="entry name" value="NAD kinase/diacylglycerol kinase-like"/>
    <property type="match status" value="1"/>
</dbReference>
<evidence type="ECO:0000256" key="4">
    <source>
        <dbReference type="ARBA" id="ARBA00022857"/>
    </source>
</evidence>